<dbReference type="InterPro" id="IPR045927">
    <property type="entry name" value="DUF6346"/>
</dbReference>
<dbReference type="RefSeq" id="WP_112281537.1">
    <property type="nucleotide sequence ID" value="NZ_MASW01000002.1"/>
</dbReference>
<name>A0A2V4B310_9PSEU</name>
<reference evidence="1 2" key="1">
    <citation type="submission" date="2016-07" db="EMBL/GenBank/DDBJ databases">
        <title>Draft genome sequence of Prauserella muralis DSM 45305, isolated from a mould-covered wall in an indoor environment.</title>
        <authorList>
            <person name="Ruckert C."/>
            <person name="Albersmeier A."/>
            <person name="Jiang C.-L."/>
            <person name="Jiang Y."/>
            <person name="Kalinowski J."/>
            <person name="Schneider O."/>
            <person name="Winkler A."/>
            <person name="Zotchev S.B."/>
        </authorList>
    </citation>
    <scope>NUCLEOTIDE SEQUENCE [LARGE SCALE GENOMIC DNA]</scope>
    <source>
        <strain evidence="1 2">DSM 45305</strain>
    </source>
</reference>
<dbReference type="Pfam" id="PF19873">
    <property type="entry name" value="DUF6346"/>
    <property type="match status" value="1"/>
</dbReference>
<organism evidence="1 2">
    <name type="scientific">Prauserella muralis</name>
    <dbReference type="NCBI Taxonomy" id="588067"/>
    <lineage>
        <taxon>Bacteria</taxon>
        <taxon>Bacillati</taxon>
        <taxon>Actinomycetota</taxon>
        <taxon>Actinomycetes</taxon>
        <taxon>Pseudonocardiales</taxon>
        <taxon>Pseudonocardiaceae</taxon>
        <taxon>Prauserella</taxon>
    </lineage>
</organism>
<comment type="caution">
    <text evidence="1">The sequence shown here is derived from an EMBL/GenBank/DDBJ whole genome shotgun (WGS) entry which is preliminary data.</text>
</comment>
<keyword evidence="2" id="KW-1185">Reference proteome</keyword>
<dbReference type="OrthoDB" id="3609807at2"/>
<accession>A0A2V4B310</accession>
<sequence>MSAPASLGGRIARAVVLWLVLVLTLLLTATVARVTYGGGPEVERVGTASVRSCTEHGPVSLSGIGTVYTCTAQVRWSDGDTETREFPAGQLGPADMGTPVPVYLDIGEGRGEGPVVGRNGSARFAELELPAVLLFGFLALALGIGALYATYRVLRPERGDATRPGTRSKDRGDKDWKVSRTEVEAVPAPRIARRLRLLGVWCLLVVVLAPLSTVPRFDAERAERFTSPWPQVERALLVDPPPAAAVILGLVLAVLLFALAPVVRQDAAKVVKYGPAYVGRNLQGREPVEQRVAERMQAMAANRSTSRVLAVVPGLVLLGLAGWATMRAIEAAPEAAPLPVWLACLRDAVLLACLGVIVLSTTESRYQRLSRLLELHRDSNSTQAGTAAGRSAS</sequence>
<evidence type="ECO:0000313" key="2">
    <source>
        <dbReference type="Proteomes" id="UP000249915"/>
    </source>
</evidence>
<protein>
    <submittedName>
        <fullName evidence="1">Uncharacterized protein</fullName>
    </submittedName>
</protein>
<proteinExistence type="predicted"/>
<dbReference type="Proteomes" id="UP000249915">
    <property type="component" value="Unassembled WGS sequence"/>
</dbReference>
<dbReference type="AlphaFoldDB" id="A0A2V4B310"/>
<evidence type="ECO:0000313" key="1">
    <source>
        <dbReference type="EMBL" id="PXY27535.1"/>
    </source>
</evidence>
<dbReference type="EMBL" id="MASW01000002">
    <property type="protein sequence ID" value="PXY27535.1"/>
    <property type="molecule type" value="Genomic_DNA"/>
</dbReference>
<gene>
    <name evidence="1" type="ORF">BAY60_14070</name>
</gene>